<evidence type="ECO:0000313" key="4">
    <source>
        <dbReference type="Proteomes" id="UP001464891"/>
    </source>
</evidence>
<name>A0ABV0JEN2_9CYAN</name>
<dbReference type="SUPFAM" id="SSF51735">
    <property type="entry name" value="NAD(P)-binding Rossmann-fold domains"/>
    <property type="match status" value="1"/>
</dbReference>
<dbReference type="Proteomes" id="UP001464891">
    <property type="component" value="Unassembled WGS sequence"/>
</dbReference>
<dbReference type="InterPro" id="IPR036291">
    <property type="entry name" value="NAD(P)-bd_dom_sf"/>
</dbReference>
<dbReference type="Pfam" id="PF03807">
    <property type="entry name" value="F420_oxidored"/>
    <property type="match status" value="1"/>
</dbReference>
<organism evidence="3 4">
    <name type="scientific">Trichocoleus desertorum GB2-A4</name>
    <dbReference type="NCBI Taxonomy" id="2933944"/>
    <lineage>
        <taxon>Bacteria</taxon>
        <taxon>Bacillati</taxon>
        <taxon>Cyanobacteriota</taxon>
        <taxon>Cyanophyceae</taxon>
        <taxon>Leptolyngbyales</taxon>
        <taxon>Trichocoleusaceae</taxon>
        <taxon>Trichocoleus</taxon>
    </lineage>
</organism>
<dbReference type="Gene3D" id="3.40.50.720">
    <property type="entry name" value="NAD(P)-binding Rossmann-like Domain"/>
    <property type="match status" value="1"/>
</dbReference>
<dbReference type="InterPro" id="IPR028939">
    <property type="entry name" value="P5C_Rdtase_cat_N"/>
</dbReference>
<keyword evidence="4" id="KW-1185">Reference proteome</keyword>
<gene>
    <name evidence="3" type="ORF">NC998_24410</name>
</gene>
<dbReference type="RefSeq" id="WP_199299363.1">
    <property type="nucleotide sequence ID" value="NZ_JAMPKM010000023.1"/>
</dbReference>
<dbReference type="EMBL" id="JAMPKM010000023">
    <property type="protein sequence ID" value="MEP0820247.1"/>
    <property type="molecule type" value="Genomic_DNA"/>
</dbReference>
<comment type="caution">
    <text evidence="3">The sequence shown here is derived from an EMBL/GenBank/DDBJ whole genome shotgun (WGS) entry which is preliminary data.</text>
</comment>
<evidence type="ECO:0000259" key="2">
    <source>
        <dbReference type="Pfam" id="PF03807"/>
    </source>
</evidence>
<dbReference type="PANTHER" id="PTHR14239">
    <property type="entry name" value="DUDULIN-RELATED"/>
    <property type="match status" value="1"/>
</dbReference>
<protein>
    <submittedName>
        <fullName evidence="3">NAD(P)-binding domain-containing protein</fullName>
    </submittedName>
</protein>
<evidence type="ECO:0000313" key="3">
    <source>
        <dbReference type="EMBL" id="MEP0820247.1"/>
    </source>
</evidence>
<feature type="domain" description="Pyrroline-5-carboxylate reductase catalytic N-terminal" evidence="2">
    <location>
        <begin position="18"/>
        <end position="107"/>
    </location>
</feature>
<keyword evidence="1" id="KW-0560">Oxidoreductase</keyword>
<reference evidence="3 4" key="1">
    <citation type="submission" date="2022-04" db="EMBL/GenBank/DDBJ databases">
        <title>Positive selection, recombination, and allopatry shape intraspecific diversity of widespread and dominant cyanobacteria.</title>
        <authorList>
            <person name="Wei J."/>
            <person name="Shu W."/>
            <person name="Hu C."/>
        </authorList>
    </citation>
    <scope>NUCLEOTIDE SEQUENCE [LARGE SCALE GENOMIC DNA]</scope>
    <source>
        <strain evidence="3 4">GB2-A4</strain>
    </source>
</reference>
<dbReference type="InterPro" id="IPR051267">
    <property type="entry name" value="STEAP_metalloreductase"/>
</dbReference>
<proteinExistence type="predicted"/>
<sequence>MSDITLGQENSANIDMSIGIIGSGALGSNLARMLAKNGIAATIANSRGPESLADFVAEVGPSIKAGTVAEAASADIVIAAVRWVDAEKVFSALPAWNGRIVIDSTNPVEFLDPDSPDAKDPSNPLAAYGIRAVDLGGKFSSEVFKQYVPGARVVKAFNHLEVNLLQEPKVSGGQRVLFYSGDDADAKTQVRKIIDGTGFFPADLGTLEAGGTIASLPFGSLAAHNFIKI</sequence>
<evidence type="ECO:0000256" key="1">
    <source>
        <dbReference type="ARBA" id="ARBA00023002"/>
    </source>
</evidence>
<accession>A0ABV0JEN2</accession>